<organism evidence="1 2">
    <name type="scientific">Panagrolaimus sp. JU765</name>
    <dbReference type="NCBI Taxonomy" id="591449"/>
    <lineage>
        <taxon>Eukaryota</taxon>
        <taxon>Metazoa</taxon>
        <taxon>Ecdysozoa</taxon>
        <taxon>Nematoda</taxon>
        <taxon>Chromadorea</taxon>
        <taxon>Rhabditida</taxon>
        <taxon>Tylenchina</taxon>
        <taxon>Panagrolaimomorpha</taxon>
        <taxon>Panagrolaimoidea</taxon>
        <taxon>Panagrolaimidae</taxon>
        <taxon>Panagrolaimus</taxon>
    </lineage>
</organism>
<accession>A0AC34PXQ0</accession>
<dbReference type="WBParaSite" id="JU765_v2.g10972.t1">
    <property type="protein sequence ID" value="JU765_v2.g10972.t1"/>
    <property type="gene ID" value="JU765_v2.g10972"/>
</dbReference>
<name>A0AC34PXQ0_9BILA</name>
<protein>
    <submittedName>
        <fullName evidence="2">Uncharacterized protein</fullName>
    </submittedName>
</protein>
<reference evidence="2" key="1">
    <citation type="submission" date="2022-11" db="UniProtKB">
        <authorList>
            <consortium name="WormBaseParasite"/>
        </authorList>
    </citation>
    <scope>IDENTIFICATION</scope>
</reference>
<evidence type="ECO:0000313" key="2">
    <source>
        <dbReference type="WBParaSite" id="JU765_v2.g10972.t1"/>
    </source>
</evidence>
<evidence type="ECO:0000313" key="1">
    <source>
        <dbReference type="Proteomes" id="UP000887576"/>
    </source>
</evidence>
<sequence length="67" mass="7023">MGTARRRRLLRLPEVIQPSRSRCATFAVTVPQATIMVPSAAMAAKGSSGDQSGRSTTTSAGFNKIAT</sequence>
<dbReference type="Proteomes" id="UP000887576">
    <property type="component" value="Unplaced"/>
</dbReference>
<proteinExistence type="predicted"/>